<reference evidence="2 3" key="1">
    <citation type="submission" date="2017-07" db="EMBL/GenBank/DDBJ databases">
        <title>Complete genome sequence of Spiroplasma corruscae EC-1 (DSM 19793).</title>
        <authorList>
            <person name="Tsai Y.-M."/>
            <person name="Lo W.-S."/>
            <person name="Kuo C.-H."/>
        </authorList>
    </citation>
    <scope>NUCLEOTIDE SEQUENCE [LARGE SCALE GENOMIC DNA]</scope>
    <source>
        <strain evidence="2 3">EC-1</strain>
    </source>
</reference>
<evidence type="ECO:0000313" key="3">
    <source>
        <dbReference type="Proteomes" id="UP000203229"/>
    </source>
</evidence>
<organism evidence="2 3">
    <name type="scientific">Spiroplasma corruscae</name>
    <dbReference type="NCBI Taxonomy" id="216934"/>
    <lineage>
        <taxon>Bacteria</taxon>
        <taxon>Bacillati</taxon>
        <taxon>Mycoplasmatota</taxon>
        <taxon>Mollicutes</taxon>
        <taxon>Entomoplasmatales</taxon>
        <taxon>Spiroplasmataceae</taxon>
        <taxon>Spiroplasma</taxon>
    </lineage>
</organism>
<dbReference type="AlphaFoldDB" id="A0A222EPU2"/>
<evidence type="ECO:0000256" key="1">
    <source>
        <dbReference type="SAM" id="Phobius"/>
    </source>
</evidence>
<keyword evidence="3" id="KW-1185">Reference proteome</keyword>
<dbReference type="EMBL" id="CP022535">
    <property type="protein sequence ID" value="ASP28466.1"/>
    <property type="molecule type" value="Genomic_DNA"/>
</dbReference>
<dbReference type="RefSeq" id="WP_094049230.1">
    <property type="nucleotide sequence ID" value="NZ_CP022535.1"/>
</dbReference>
<feature type="transmembrane region" description="Helical" evidence="1">
    <location>
        <begin position="37"/>
        <end position="57"/>
    </location>
</feature>
<evidence type="ECO:0008006" key="4">
    <source>
        <dbReference type="Google" id="ProtNLM"/>
    </source>
</evidence>
<feature type="transmembrane region" description="Helical" evidence="1">
    <location>
        <begin position="7"/>
        <end position="25"/>
    </location>
</feature>
<dbReference type="Proteomes" id="UP000203229">
    <property type="component" value="Chromosome"/>
</dbReference>
<sequence length="105" mass="12006">MELAIEIIGWFGFTTSFTMLLPQVVKVIKTRNTKSLSLIMFLLTFLNALLWFVYGLLTNSMQLYIANSCAMLASLIIIIYIILNILKAKNRKGKEQEKLDSKKSK</sequence>
<gene>
    <name evidence="2" type="ORF">SCORR_v1c06940</name>
</gene>
<dbReference type="InterPro" id="IPR004316">
    <property type="entry name" value="SWEET_rpt"/>
</dbReference>
<dbReference type="OrthoDB" id="389738at2"/>
<dbReference type="KEGG" id="scou:SCORR_v1c06940"/>
<keyword evidence="1" id="KW-0812">Transmembrane</keyword>
<dbReference type="Gene3D" id="1.20.1280.290">
    <property type="match status" value="1"/>
</dbReference>
<keyword evidence="1" id="KW-1133">Transmembrane helix</keyword>
<dbReference type="Pfam" id="PF03083">
    <property type="entry name" value="MtN3_slv"/>
    <property type="match status" value="1"/>
</dbReference>
<keyword evidence="1" id="KW-0472">Membrane</keyword>
<proteinExistence type="predicted"/>
<name>A0A222EPU2_9MOLU</name>
<evidence type="ECO:0000313" key="2">
    <source>
        <dbReference type="EMBL" id="ASP28466.1"/>
    </source>
</evidence>
<feature type="transmembrane region" description="Helical" evidence="1">
    <location>
        <begin position="63"/>
        <end position="86"/>
    </location>
</feature>
<dbReference type="GO" id="GO:0016020">
    <property type="term" value="C:membrane"/>
    <property type="evidence" value="ECO:0007669"/>
    <property type="project" value="InterPro"/>
</dbReference>
<accession>A0A222EPU2</accession>
<protein>
    <recommendedName>
        <fullName evidence="4">MtN3 and saliva related transmembrane protein</fullName>
    </recommendedName>
</protein>